<dbReference type="EC" id="3.4.24.-" evidence="2"/>
<keyword evidence="5" id="KW-1185">Reference proteome</keyword>
<dbReference type="PANTHER" id="PTHR10127:SF850">
    <property type="entry name" value="METALLOENDOPEPTIDASE"/>
    <property type="match status" value="1"/>
</dbReference>
<protein>
    <recommendedName>
        <fullName evidence="2">Metalloendopeptidase</fullName>
        <ecNumber evidence="2">3.4.24.-</ecNumber>
    </recommendedName>
</protein>
<keyword evidence="2" id="KW-0862">Zinc</keyword>
<evidence type="ECO:0000256" key="3">
    <source>
        <dbReference type="SAM" id="MobiDB-lite"/>
    </source>
</evidence>
<keyword evidence="2" id="KW-0732">Signal</keyword>
<dbReference type="PROSITE" id="PS51864">
    <property type="entry name" value="ASTACIN"/>
    <property type="match status" value="1"/>
</dbReference>
<accession>A0ABM3MLR0</accession>
<evidence type="ECO:0000313" key="5">
    <source>
        <dbReference type="Proteomes" id="UP001652740"/>
    </source>
</evidence>
<dbReference type="InterPro" id="IPR006026">
    <property type="entry name" value="Peptidase_Metallo"/>
</dbReference>
<evidence type="ECO:0000313" key="6">
    <source>
        <dbReference type="RefSeq" id="XP_052752085.1"/>
    </source>
</evidence>
<dbReference type="Gene3D" id="3.40.390.10">
    <property type="entry name" value="Collagenase (Catalytic Domain)"/>
    <property type="match status" value="1"/>
</dbReference>
<dbReference type="InterPro" id="IPR001506">
    <property type="entry name" value="Peptidase_M12A"/>
</dbReference>
<organism evidence="5 6">
    <name type="scientific">Galleria mellonella</name>
    <name type="common">Greater wax moth</name>
    <dbReference type="NCBI Taxonomy" id="7137"/>
    <lineage>
        <taxon>Eukaryota</taxon>
        <taxon>Metazoa</taxon>
        <taxon>Ecdysozoa</taxon>
        <taxon>Arthropoda</taxon>
        <taxon>Hexapoda</taxon>
        <taxon>Insecta</taxon>
        <taxon>Pterygota</taxon>
        <taxon>Neoptera</taxon>
        <taxon>Endopterygota</taxon>
        <taxon>Lepidoptera</taxon>
        <taxon>Glossata</taxon>
        <taxon>Ditrysia</taxon>
        <taxon>Pyraloidea</taxon>
        <taxon>Pyralidae</taxon>
        <taxon>Galleriinae</taxon>
        <taxon>Galleria</taxon>
    </lineage>
</organism>
<feature type="compositionally biased region" description="Basic and acidic residues" evidence="3">
    <location>
        <begin position="287"/>
        <end position="298"/>
    </location>
</feature>
<keyword evidence="2" id="KW-0645">Protease</keyword>
<feature type="domain" description="Peptidase M12A" evidence="4">
    <location>
        <begin position="26"/>
        <end position="234"/>
    </location>
</feature>
<keyword evidence="2" id="KW-0378">Hydrolase</keyword>
<sequence>MWSILLSFIIPFLDKICAISIDRLRQKINIAQEETLHWPMGNIPYYFDTKSYDYLIGYRVRAAMDILEEASCVRFKPLTVKPTNASSWIHITNPEKKRECIHEPRYQDKGSGAVIWVLGFDCLQRRELLHSLMHAIGFKDEVSHSQRDQYVRVMWENIHPKYRPLFRIQNNEASSKYSVEYDPLSIMHFHDRAYSNNGHPTITPLVSGLIISPSDELSQLDKMKLRIIFGHECNRRKVGDLLDSCKDALHDHTFNKENDNKNHNGTYYLKKEEETIEIKSNMSQEINEEKPNEIKNDLVAEYDNVEVSDSEDKKVNDNESEAGIESSKNY</sequence>
<keyword evidence="2" id="KW-0479">Metal-binding</keyword>
<evidence type="ECO:0000259" key="4">
    <source>
        <dbReference type="PROSITE" id="PS51864"/>
    </source>
</evidence>
<dbReference type="RefSeq" id="XP_052752085.1">
    <property type="nucleotide sequence ID" value="XM_052896125.1"/>
</dbReference>
<dbReference type="PANTHER" id="PTHR10127">
    <property type="entry name" value="DISCOIDIN, CUB, EGF, LAMININ , AND ZINC METALLOPROTEASE DOMAIN CONTAINING"/>
    <property type="match status" value="1"/>
</dbReference>
<evidence type="ECO:0000256" key="1">
    <source>
        <dbReference type="PROSITE-ProRule" id="PRU01211"/>
    </source>
</evidence>
<feature type="signal peptide" evidence="2">
    <location>
        <begin position="1"/>
        <end position="18"/>
    </location>
</feature>
<comment type="cofactor">
    <cofactor evidence="2">
        <name>Zn(2+)</name>
        <dbReference type="ChEBI" id="CHEBI:29105"/>
    </cofactor>
    <text evidence="2">Binds 1 zinc ion per subunit.</text>
</comment>
<dbReference type="InterPro" id="IPR024079">
    <property type="entry name" value="MetalloPept_cat_dom_sf"/>
</dbReference>
<dbReference type="SMART" id="SM00235">
    <property type="entry name" value="ZnMc"/>
    <property type="match status" value="1"/>
</dbReference>
<dbReference type="PRINTS" id="PR00480">
    <property type="entry name" value="ASTACIN"/>
</dbReference>
<gene>
    <name evidence="6" type="primary">LOC116412878</name>
</gene>
<feature type="region of interest" description="Disordered" evidence="3">
    <location>
        <begin position="282"/>
        <end position="330"/>
    </location>
</feature>
<dbReference type="Proteomes" id="UP001652740">
    <property type="component" value="Unplaced"/>
</dbReference>
<keyword evidence="2" id="KW-0482">Metalloprotease</keyword>
<evidence type="ECO:0000256" key="2">
    <source>
        <dbReference type="RuleBase" id="RU361183"/>
    </source>
</evidence>
<dbReference type="GeneID" id="116412878"/>
<reference evidence="6" key="1">
    <citation type="submission" date="2025-08" db="UniProtKB">
        <authorList>
            <consortium name="RefSeq"/>
        </authorList>
    </citation>
    <scope>IDENTIFICATION</scope>
    <source>
        <tissue evidence="6">Whole larvae</tissue>
    </source>
</reference>
<feature type="chain" id="PRO_5044967826" description="Metalloendopeptidase" evidence="2">
    <location>
        <begin position="19"/>
        <end position="330"/>
    </location>
</feature>
<dbReference type="Pfam" id="PF01400">
    <property type="entry name" value="Astacin"/>
    <property type="match status" value="1"/>
</dbReference>
<proteinExistence type="predicted"/>
<name>A0ABM3MLR0_GALME</name>
<comment type="caution">
    <text evidence="1">Lacks conserved residue(s) required for the propagation of feature annotation.</text>
</comment>
<dbReference type="SUPFAM" id="SSF55486">
    <property type="entry name" value="Metalloproteases ('zincins'), catalytic domain"/>
    <property type="match status" value="1"/>
</dbReference>